<dbReference type="UniPathway" id="UPA00275">
    <property type="reaction ID" value="UER00399"/>
</dbReference>
<evidence type="ECO:0000256" key="2">
    <source>
        <dbReference type="ARBA" id="ARBA00002284"/>
    </source>
</evidence>
<comment type="similarity">
    <text evidence="5">In the N-terminal section; belongs to the DHBP synthase family.</text>
</comment>
<feature type="binding site" evidence="14">
    <location>
        <position position="266"/>
    </location>
    <ligand>
        <name>Zn(2+)</name>
        <dbReference type="ChEBI" id="CHEBI:29105"/>
        <note>catalytic</note>
    </ligand>
</feature>
<evidence type="ECO:0000256" key="4">
    <source>
        <dbReference type="ARBA" id="ARBA00004904"/>
    </source>
</evidence>
<dbReference type="Gene3D" id="3.40.50.10990">
    <property type="entry name" value="GTP cyclohydrolase II"/>
    <property type="match status" value="1"/>
</dbReference>
<evidence type="ECO:0000256" key="14">
    <source>
        <dbReference type="HAMAP-Rule" id="MF_00179"/>
    </source>
</evidence>
<feature type="binding site" evidence="14">
    <location>
        <begin position="261"/>
        <end position="265"/>
    </location>
    <ligand>
        <name>GTP</name>
        <dbReference type="ChEBI" id="CHEBI:37565"/>
    </ligand>
</feature>
<evidence type="ECO:0000256" key="5">
    <source>
        <dbReference type="ARBA" id="ARBA00005520"/>
    </source>
</evidence>
<evidence type="ECO:0000256" key="8">
    <source>
        <dbReference type="ARBA" id="ARBA00022741"/>
    </source>
</evidence>
<evidence type="ECO:0000259" key="15">
    <source>
        <dbReference type="Pfam" id="PF00925"/>
    </source>
</evidence>
<dbReference type="Pfam" id="PF00926">
    <property type="entry name" value="DHBP_synthase"/>
    <property type="match status" value="1"/>
</dbReference>
<feature type="domain" description="GTP cyclohydrolase II" evidence="15">
    <location>
        <begin position="219"/>
        <end position="378"/>
    </location>
</feature>
<feature type="binding site" evidence="14">
    <location>
        <begin position="304"/>
        <end position="306"/>
    </location>
    <ligand>
        <name>GTP</name>
        <dbReference type="ChEBI" id="CHEBI:37565"/>
    </ligand>
</feature>
<keyword evidence="9 14" id="KW-0378">Hydrolase</keyword>
<dbReference type="CDD" id="cd00641">
    <property type="entry name" value="GTP_cyclohydro2"/>
    <property type="match status" value="1"/>
</dbReference>
<dbReference type="GO" id="GO:0005525">
    <property type="term" value="F:GTP binding"/>
    <property type="evidence" value="ECO:0007669"/>
    <property type="project" value="UniProtKB-KW"/>
</dbReference>
<dbReference type="EC" id="3.5.4.25" evidence="14"/>
<evidence type="ECO:0000256" key="9">
    <source>
        <dbReference type="ARBA" id="ARBA00022801"/>
    </source>
</evidence>
<feature type="active site" description="Nucleophile" evidence="14">
    <location>
        <position position="340"/>
    </location>
</feature>
<dbReference type="InterPro" id="IPR000926">
    <property type="entry name" value="RibA"/>
</dbReference>
<dbReference type="NCBIfam" id="NF001591">
    <property type="entry name" value="PRK00393.1"/>
    <property type="match status" value="1"/>
</dbReference>
<comment type="similarity">
    <text evidence="14">Belongs to the GTP cyclohydrolase II family.</text>
</comment>
<dbReference type="NCBIfam" id="TIGR00505">
    <property type="entry name" value="ribA"/>
    <property type="match status" value="1"/>
</dbReference>
<sequence length="446" mass="49125">MSINQLLETNDLWLSVPAAVRRLQAGQMVLLCDDETREHEADLCLAAQFATPERINFMLQQARGLLCVALAGERLDALGIPLAERANAPLQDTAFTASVDARRGTTTGVSARDRALTARLLVDPTAQPEDFARPGHLFPLRAHPAGTLGRRGHTEGAVDLMRLAGLEPGAVICEVLDEEGEPARGATLLRFAQRHGLGLITVDAIARFRREQRVILVNETRLPLPEGDFHLRHYRDTRQGRDYLALILGELDWGDLPPLVRLHSACTTGEVFGSQRCDCQAQLRKALALIGREGRGLLLYLPQEGRGIGLAGKLHAYRLQDNGYDTVEANERLGYPADARSYDDAVAILAELGLRRLRLLTNNPAKLQALQNADLQVERVALEIAASPENRAYLDTRRRRLGHLLSASTEPDPGAIEEAIGAVSQAASHHARRTEEVERHVRSYQR</sequence>
<dbReference type="FunFam" id="3.40.50.10990:FF:000001">
    <property type="entry name" value="Riboflavin biosynthesis protein RibBA"/>
    <property type="match status" value="1"/>
</dbReference>
<comment type="catalytic activity">
    <reaction evidence="1">
        <text>D-ribulose 5-phosphate = (2S)-2-hydroxy-3-oxobutyl phosphate + formate + H(+)</text>
        <dbReference type="Rhea" id="RHEA:18457"/>
        <dbReference type="ChEBI" id="CHEBI:15378"/>
        <dbReference type="ChEBI" id="CHEBI:15740"/>
        <dbReference type="ChEBI" id="CHEBI:58121"/>
        <dbReference type="ChEBI" id="CHEBI:58830"/>
        <dbReference type="EC" id="4.1.99.12"/>
    </reaction>
</comment>
<dbReference type="GO" id="GO:0008270">
    <property type="term" value="F:zinc ion binding"/>
    <property type="evidence" value="ECO:0007669"/>
    <property type="project" value="UniProtKB-UniRule"/>
</dbReference>
<feature type="active site" description="Proton acceptor" evidence="14">
    <location>
        <position position="338"/>
    </location>
</feature>
<dbReference type="EMBL" id="MCIF01000002">
    <property type="protein sequence ID" value="RAQ97574.1"/>
    <property type="molecule type" value="Genomic_DNA"/>
</dbReference>
<evidence type="ECO:0000256" key="3">
    <source>
        <dbReference type="ARBA" id="ARBA00004853"/>
    </source>
</evidence>
<comment type="caution">
    <text evidence="16">The sequence shown here is derived from an EMBL/GenBank/DDBJ whole genome shotgun (WGS) entry which is preliminary data.</text>
</comment>
<dbReference type="InterPro" id="IPR000422">
    <property type="entry name" value="DHBP_synthase_RibB"/>
</dbReference>
<evidence type="ECO:0000256" key="13">
    <source>
        <dbReference type="ARBA" id="ARBA00049295"/>
    </source>
</evidence>
<dbReference type="InterPro" id="IPR036144">
    <property type="entry name" value="RibA-like_sf"/>
</dbReference>
<dbReference type="HAMAP" id="MF_00179">
    <property type="entry name" value="RibA"/>
    <property type="match status" value="1"/>
</dbReference>
<protein>
    <recommendedName>
        <fullName evidence="14">GTP cyclohydrolase-2</fullName>
        <ecNumber evidence="14">3.5.4.25</ecNumber>
    </recommendedName>
    <alternativeName>
        <fullName evidence="14">GTP cyclohydrolase II</fullName>
    </alternativeName>
</protein>
<evidence type="ECO:0000256" key="7">
    <source>
        <dbReference type="ARBA" id="ARBA00022723"/>
    </source>
</evidence>
<name>A0A328VQR4_9CHLR</name>
<dbReference type="InterPro" id="IPR017945">
    <property type="entry name" value="DHBP_synth_RibB-like_a/b_dom"/>
</dbReference>
<dbReference type="PIRSF" id="PIRSF001259">
    <property type="entry name" value="RibA"/>
    <property type="match status" value="1"/>
</dbReference>
<dbReference type="PANTHER" id="PTHR21327:SF18">
    <property type="entry name" value="3,4-DIHYDROXY-2-BUTANONE 4-PHOSPHATE SYNTHASE"/>
    <property type="match status" value="1"/>
</dbReference>
<proteinExistence type="inferred from homology"/>
<gene>
    <name evidence="14" type="primary">ribA</name>
    <name evidence="16" type="ORF">A4R35_18700</name>
</gene>
<evidence type="ECO:0000313" key="17">
    <source>
        <dbReference type="Proteomes" id="UP000248706"/>
    </source>
</evidence>
<evidence type="ECO:0000313" key="16">
    <source>
        <dbReference type="EMBL" id="RAQ97574.1"/>
    </source>
</evidence>
<reference evidence="16 17" key="1">
    <citation type="submission" date="2016-08" db="EMBL/GenBank/DDBJ databases">
        <title>Analysis of Carbohydrate Active Enzymes in Thermogemmatispora T81 Reveals Carbohydrate Degradation Ability.</title>
        <authorList>
            <person name="Tomazini A."/>
            <person name="Lal S."/>
            <person name="Stott M."/>
            <person name="Henrissat B."/>
            <person name="Polikarpov I."/>
            <person name="Sparling R."/>
            <person name="Levin D.B."/>
        </authorList>
    </citation>
    <scope>NUCLEOTIDE SEQUENCE [LARGE SCALE GENOMIC DNA]</scope>
    <source>
        <strain evidence="16 17">T81</strain>
    </source>
</reference>
<keyword evidence="8 14" id="KW-0547">Nucleotide-binding</keyword>
<comment type="function">
    <text evidence="2">Catalyzes the conversion of D-ribulose 5-phosphate to formate and 3,4-dihydroxy-2-butanone 4-phosphate.</text>
</comment>
<feature type="binding site" evidence="14">
    <location>
        <position position="361"/>
    </location>
    <ligand>
        <name>GTP</name>
        <dbReference type="ChEBI" id="CHEBI:37565"/>
    </ligand>
</feature>
<dbReference type="SUPFAM" id="SSF142695">
    <property type="entry name" value="RibA-like"/>
    <property type="match status" value="1"/>
</dbReference>
<feature type="binding site" evidence="14">
    <location>
        <position position="326"/>
    </location>
    <ligand>
        <name>GTP</name>
        <dbReference type="ChEBI" id="CHEBI:37565"/>
    </ligand>
</feature>
<dbReference type="NCBIfam" id="TIGR00506">
    <property type="entry name" value="ribB"/>
    <property type="match status" value="1"/>
</dbReference>
<keyword evidence="10 14" id="KW-0862">Zinc</keyword>
<feature type="binding site" evidence="14">
    <location>
        <position position="277"/>
    </location>
    <ligand>
        <name>Zn(2+)</name>
        <dbReference type="ChEBI" id="CHEBI:29105"/>
        <note>catalytic</note>
    </ligand>
</feature>
<dbReference type="GO" id="GO:0009231">
    <property type="term" value="P:riboflavin biosynthetic process"/>
    <property type="evidence" value="ECO:0007669"/>
    <property type="project" value="UniProtKB-UniRule"/>
</dbReference>
<dbReference type="GO" id="GO:0005829">
    <property type="term" value="C:cytosol"/>
    <property type="evidence" value="ECO:0007669"/>
    <property type="project" value="TreeGrafter"/>
</dbReference>
<comment type="pathway">
    <text evidence="3 14">Cofactor biosynthesis; riboflavin biosynthesis; 5-amino-6-(D-ribitylamino)uracil from GTP: step 1/4.</text>
</comment>
<evidence type="ECO:0000256" key="6">
    <source>
        <dbReference type="ARBA" id="ARBA00022619"/>
    </source>
</evidence>
<dbReference type="GO" id="GO:0003935">
    <property type="term" value="F:GTP cyclohydrolase II activity"/>
    <property type="evidence" value="ECO:0007669"/>
    <property type="project" value="UniProtKB-UniRule"/>
</dbReference>
<dbReference type="PANTHER" id="PTHR21327">
    <property type="entry name" value="GTP CYCLOHYDROLASE II-RELATED"/>
    <property type="match status" value="1"/>
</dbReference>
<feature type="binding site" evidence="14">
    <location>
        <position position="366"/>
    </location>
    <ligand>
        <name>GTP</name>
        <dbReference type="ChEBI" id="CHEBI:37565"/>
    </ligand>
</feature>
<evidence type="ECO:0000256" key="12">
    <source>
        <dbReference type="ARBA" id="ARBA00043932"/>
    </source>
</evidence>
<dbReference type="InterPro" id="IPR032677">
    <property type="entry name" value="GTP_cyclohydro_II"/>
</dbReference>
<dbReference type="OrthoDB" id="9793111at2"/>
<organism evidence="16 17">
    <name type="scientific">Thermogemmatispora tikiterensis</name>
    <dbReference type="NCBI Taxonomy" id="1825093"/>
    <lineage>
        <taxon>Bacteria</taxon>
        <taxon>Bacillati</taxon>
        <taxon>Chloroflexota</taxon>
        <taxon>Ktedonobacteria</taxon>
        <taxon>Thermogemmatisporales</taxon>
        <taxon>Thermogemmatisporaceae</taxon>
        <taxon>Thermogemmatispora</taxon>
    </lineage>
</organism>
<dbReference type="RefSeq" id="WP_112432061.1">
    <property type="nucleotide sequence ID" value="NZ_MCIF01000002.1"/>
</dbReference>
<comment type="function">
    <text evidence="12 14">Catalyzes the conversion of GTP to 2,5-diamino-6-ribosylamino-4(3H)-pyrimidinone 5'-phosphate (DARP), formate and pyrophosphate.</text>
</comment>
<evidence type="ECO:0000256" key="1">
    <source>
        <dbReference type="ARBA" id="ARBA00000141"/>
    </source>
</evidence>
<dbReference type="Pfam" id="PF00925">
    <property type="entry name" value="GTP_cyclohydro2"/>
    <property type="match status" value="1"/>
</dbReference>
<dbReference type="GO" id="GO:0008686">
    <property type="term" value="F:3,4-dihydroxy-2-butanone-4-phosphate synthase activity"/>
    <property type="evidence" value="ECO:0007669"/>
    <property type="project" value="UniProtKB-EC"/>
</dbReference>
<feature type="binding site" evidence="14">
    <location>
        <position position="282"/>
    </location>
    <ligand>
        <name>GTP</name>
        <dbReference type="ChEBI" id="CHEBI:37565"/>
    </ligand>
</feature>
<feature type="binding site" evidence="14">
    <location>
        <position position="279"/>
    </location>
    <ligand>
        <name>Zn(2+)</name>
        <dbReference type="ChEBI" id="CHEBI:29105"/>
        <note>catalytic</note>
    </ligand>
</feature>
<comment type="cofactor">
    <cofactor evidence="14">
        <name>Zn(2+)</name>
        <dbReference type="ChEBI" id="CHEBI:29105"/>
    </cofactor>
    <text evidence="14">Binds 1 zinc ion per subunit.</text>
</comment>
<keyword evidence="6 14" id="KW-0686">Riboflavin biosynthesis</keyword>
<dbReference type="Gene3D" id="3.90.870.10">
    <property type="entry name" value="DHBP synthase"/>
    <property type="match status" value="1"/>
</dbReference>
<evidence type="ECO:0000256" key="11">
    <source>
        <dbReference type="ARBA" id="ARBA00023134"/>
    </source>
</evidence>
<keyword evidence="11 14" id="KW-0342">GTP-binding</keyword>
<comment type="pathway">
    <text evidence="4">Cofactor biosynthesis; riboflavin biosynthesis; 2-hydroxy-3-oxobutyl phosphate from D-ribulose 5-phosphate: step 1/1.</text>
</comment>
<evidence type="ECO:0000256" key="10">
    <source>
        <dbReference type="ARBA" id="ARBA00022833"/>
    </source>
</evidence>
<accession>A0A328VQR4</accession>
<dbReference type="Proteomes" id="UP000248706">
    <property type="component" value="Unassembled WGS sequence"/>
</dbReference>
<dbReference type="SUPFAM" id="SSF55821">
    <property type="entry name" value="YrdC/RibB"/>
    <property type="match status" value="1"/>
</dbReference>
<dbReference type="AlphaFoldDB" id="A0A328VQR4"/>
<comment type="catalytic activity">
    <reaction evidence="13 14">
        <text>GTP + 4 H2O = 2,5-diamino-6-hydroxy-4-(5-phosphoribosylamino)-pyrimidine + formate + 2 phosphate + 3 H(+)</text>
        <dbReference type="Rhea" id="RHEA:23704"/>
        <dbReference type="ChEBI" id="CHEBI:15377"/>
        <dbReference type="ChEBI" id="CHEBI:15378"/>
        <dbReference type="ChEBI" id="CHEBI:15740"/>
        <dbReference type="ChEBI" id="CHEBI:37565"/>
        <dbReference type="ChEBI" id="CHEBI:43474"/>
        <dbReference type="ChEBI" id="CHEBI:58614"/>
        <dbReference type="EC" id="3.5.4.25"/>
    </reaction>
</comment>
<keyword evidence="7 14" id="KW-0479">Metal-binding</keyword>
<keyword evidence="17" id="KW-1185">Reference proteome</keyword>